<name>A0A9C7EZC0_9VIRU</name>
<dbReference type="EMBL" id="LC738885">
    <property type="protein sequence ID" value="BDT63547.1"/>
    <property type="molecule type" value="Genomic_DNA"/>
</dbReference>
<accession>A0A9C7EZC0</accession>
<organism evidence="1">
    <name type="scientific">Pasiphaea japonica whispovirus</name>
    <dbReference type="NCBI Taxonomy" id="2984286"/>
    <lineage>
        <taxon>Viruses</taxon>
        <taxon>Viruses incertae sedis</taxon>
        <taxon>Naldaviricetes</taxon>
        <taxon>Nimaviridae</taxon>
        <taxon>Whispovirus</taxon>
    </lineage>
</organism>
<reference evidence="1" key="1">
    <citation type="submission" date="2022-10" db="EMBL/GenBank/DDBJ databases">
        <title>Genome sequences of endogenous nimaviruses in decapod crustaceans.</title>
        <authorList>
            <person name="Kawato S."/>
            <person name="Nozaki R."/>
            <person name="Kondo H."/>
            <person name="Hirono I."/>
        </authorList>
    </citation>
    <scope>NUCLEOTIDE SEQUENCE</scope>
    <source>
        <strain evidence="1">Toyama2020</strain>
    </source>
</reference>
<evidence type="ECO:0000313" key="1">
    <source>
        <dbReference type="EMBL" id="BDT63547.1"/>
    </source>
</evidence>
<proteinExistence type="predicted"/>
<protein>
    <submittedName>
        <fullName evidence="1">Wsv415-like protein</fullName>
    </submittedName>
</protein>
<sequence length="478" mass="54217">MASSESAAAIKDNGVEFIREESPAHKLSGAKYIVVGPDPCEDPETVYVDIVVRIQADARELSKEWGILVKKLKAIEPWSVQISSSSPPGYYEKQRKNTIKELSFITREDPVGVHLRCLQGCRNEFARRMTLKELCDIILSSGCVVSKKHLFNLLFDIPWEIKGAVNVTGIANRSRFTVESMIEWFFNFDTYSKCILFLEIINRHLQCQASPLSILLDDVYCSVFSKIIRQSYITKVNSDANAPESTLSATSDIKLLRIDECVKNFITTNLDITQLMFTNSRMSSALYGDQQNQLLTKNESTTTNIESVKKILKRKNADSSCVYRSQFTKTPQKNSGITTYSTIKGYNNGKLSPIHVYIRNQPIVPNAHNHLLFPVFSAESPGADILFYLNLKPVTAAYLLLPGIFRHPHQFLTGDCKWLGNKDKPVSSTKYYPMWKYTLADYCPLRSYMEEMLPPTKTLEDGTTNIRNKLLNARSSYF</sequence>